<organism evidence="2 3">
    <name type="scientific">Nguyenibacter vanlangensis</name>
    <dbReference type="NCBI Taxonomy" id="1216886"/>
    <lineage>
        <taxon>Bacteria</taxon>
        <taxon>Pseudomonadati</taxon>
        <taxon>Pseudomonadota</taxon>
        <taxon>Alphaproteobacteria</taxon>
        <taxon>Acetobacterales</taxon>
        <taxon>Acetobacteraceae</taxon>
        <taxon>Nguyenibacter</taxon>
    </lineage>
</organism>
<dbReference type="AlphaFoldDB" id="A0A7Y7IV06"/>
<name>A0A7Y7IV06_9PROT</name>
<keyword evidence="1" id="KW-0472">Membrane</keyword>
<keyword evidence="1" id="KW-0812">Transmembrane</keyword>
<evidence type="ECO:0000313" key="2">
    <source>
        <dbReference type="EMBL" id="NVN10851.1"/>
    </source>
</evidence>
<dbReference type="Proteomes" id="UP000534870">
    <property type="component" value="Unassembled WGS sequence"/>
</dbReference>
<reference evidence="2 3" key="1">
    <citation type="submission" date="2020-06" db="EMBL/GenBank/DDBJ databases">
        <title>Description of novel acetic acid bacteria.</title>
        <authorList>
            <person name="Sombolestani A."/>
        </authorList>
    </citation>
    <scope>NUCLEOTIDE SEQUENCE [LARGE SCALE GENOMIC DNA]</scope>
    <source>
        <strain evidence="2 3">LMG 31431</strain>
    </source>
</reference>
<comment type="caution">
    <text evidence="2">The sequence shown here is derived from an EMBL/GenBank/DDBJ whole genome shotgun (WGS) entry which is preliminary data.</text>
</comment>
<dbReference type="InterPro" id="IPR034804">
    <property type="entry name" value="SQR/QFR_C/D"/>
</dbReference>
<evidence type="ECO:0000313" key="3">
    <source>
        <dbReference type="Proteomes" id="UP000534870"/>
    </source>
</evidence>
<feature type="transmembrane region" description="Helical" evidence="1">
    <location>
        <begin position="219"/>
        <end position="244"/>
    </location>
</feature>
<dbReference type="RefSeq" id="WP_176639604.1">
    <property type="nucleotide sequence ID" value="NZ_JABXXP010000082.1"/>
</dbReference>
<feature type="transmembrane region" description="Helical" evidence="1">
    <location>
        <begin position="78"/>
        <end position="100"/>
    </location>
</feature>
<feature type="transmembrane region" description="Helical" evidence="1">
    <location>
        <begin position="12"/>
        <end position="33"/>
    </location>
</feature>
<accession>A0A7Y7IV06</accession>
<feature type="transmembrane region" description="Helical" evidence="1">
    <location>
        <begin position="186"/>
        <end position="207"/>
    </location>
</feature>
<dbReference type="EMBL" id="JABXXP010000082">
    <property type="protein sequence ID" value="NVN10851.1"/>
    <property type="molecule type" value="Genomic_DNA"/>
</dbReference>
<sequence>MTQSCRGTRLIRFLPAVAAGMYPFLVQAFHHFAGPPAAHATMPQRAGAAMFLITMLIVPALGIVCAAIPGQGVGARRLAYASVAAPTLYVFLGVVQTLAGSPLPDALVWCLIWLSAAAYMETTRGRLQGTRRKPDLARWRVAHGVTGAIILFYALFHIANHVFGLIGPEAYAAVMDLGRKVYRAPYIEPALVLALFFQVGSGLYVAWHESIVVPADFQRLIQVASGFYLSVFLLGHMNSVFIYARTVLGIPTDWAFATGAPTGLIHDAWNIRLLPHYALGVFFMLAHLVSGFRIVVIAHGVSQPIANRLWTTGVSVSALVATAIIAGMCGVRP</sequence>
<dbReference type="Gene3D" id="1.20.1300.10">
    <property type="entry name" value="Fumarate reductase/succinate dehydrogenase, transmembrane subunit"/>
    <property type="match status" value="1"/>
</dbReference>
<feature type="transmembrane region" description="Helical" evidence="1">
    <location>
        <begin position="277"/>
        <end position="297"/>
    </location>
</feature>
<gene>
    <name evidence="2" type="ORF">HUK84_06780</name>
</gene>
<keyword evidence="1" id="KW-1133">Transmembrane helix</keyword>
<dbReference type="GO" id="GO:0016020">
    <property type="term" value="C:membrane"/>
    <property type="evidence" value="ECO:0007669"/>
    <property type="project" value="InterPro"/>
</dbReference>
<feature type="transmembrane region" description="Helical" evidence="1">
    <location>
        <begin position="309"/>
        <end position="328"/>
    </location>
</feature>
<protein>
    <submittedName>
        <fullName evidence="2">Uncharacterized protein</fullName>
    </submittedName>
</protein>
<feature type="transmembrane region" description="Helical" evidence="1">
    <location>
        <begin position="144"/>
        <end position="166"/>
    </location>
</feature>
<feature type="transmembrane region" description="Helical" evidence="1">
    <location>
        <begin position="45"/>
        <end position="66"/>
    </location>
</feature>
<evidence type="ECO:0000256" key="1">
    <source>
        <dbReference type="SAM" id="Phobius"/>
    </source>
</evidence>
<dbReference type="SUPFAM" id="SSF81343">
    <property type="entry name" value="Fumarate reductase respiratory complex transmembrane subunits"/>
    <property type="match status" value="1"/>
</dbReference>
<feature type="transmembrane region" description="Helical" evidence="1">
    <location>
        <begin position="106"/>
        <end position="123"/>
    </location>
</feature>
<proteinExistence type="predicted"/>